<dbReference type="InterPro" id="IPR012319">
    <property type="entry name" value="FPG_cat"/>
</dbReference>
<dbReference type="GO" id="GO:0008270">
    <property type="term" value="F:zinc ion binding"/>
    <property type="evidence" value="ECO:0007669"/>
    <property type="project" value="UniProtKB-KW"/>
</dbReference>
<keyword evidence="9" id="KW-0862">Zinc</keyword>
<comment type="similarity">
    <text evidence="3">Belongs to the FPG family.</text>
</comment>
<dbReference type="Gene3D" id="1.10.8.50">
    <property type="match status" value="1"/>
</dbReference>
<evidence type="ECO:0000256" key="7">
    <source>
        <dbReference type="ARBA" id="ARBA00022771"/>
    </source>
</evidence>
<keyword evidence="6" id="KW-0227">DNA damage</keyword>
<keyword evidence="10" id="KW-0238">DNA-binding</keyword>
<evidence type="ECO:0000256" key="2">
    <source>
        <dbReference type="ARBA" id="ARBA00001947"/>
    </source>
</evidence>
<evidence type="ECO:0000259" key="18">
    <source>
        <dbReference type="PROSITE" id="PS51068"/>
    </source>
</evidence>
<name>A0A0G0I035_9BACT</name>
<dbReference type="CDD" id="cd08966">
    <property type="entry name" value="EcFpg-like_N"/>
    <property type="match status" value="1"/>
</dbReference>
<dbReference type="GO" id="GO:0140078">
    <property type="term" value="F:class I DNA-(apurinic or apyrimidinic site) endonuclease activity"/>
    <property type="evidence" value="ECO:0007669"/>
    <property type="project" value="UniProtKB-EC"/>
</dbReference>
<keyword evidence="5" id="KW-0479">Metal-binding</keyword>
<gene>
    <name evidence="19" type="ORF">US68_C0026G0012</name>
</gene>
<keyword evidence="7 16" id="KW-0863">Zinc-finger</keyword>
<comment type="catalytic activity">
    <reaction evidence="15">
        <text>2'-deoxyribonucleotide-(2'-deoxyribose 5'-phosphate)-2'-deoxyribonucleotide-DNA = a 3'-end 2'-deoxyribonucleotide-(2,3-dehydro-2,3-deoxyribose 5'-phosphate)-DNA + a 5'-end 5'-phospho-2'-deoxyribonucleoside-DNA + H(+)</text>
        <dbReference type="Rhea" id="RHEA:66592"/>
        <dbReference type="Rhea" id="RHEA-COMP:13180"/>
        <dbReference type="Rhea" id="RHEA-COMP:16897"/>
        <dbReference type="Rhea" id="RHEA-COMP:17067"/>
        <dbReference type="ChEBI" id="CHEBI:15378"/>
        <dbReference type="ChEBI" id="CHEBI:136412"/>
        <dbReference type="ChEBI" id="CHEBI:157695"/>
        <dbReference type="ChEBI" id="CHEBI:167181"/>
        <dbReference type="EC" id="4.2.99.18"/>
    </reaction>
</comment>
<dbReference type="PATRIC" id="fig|1618488.3.peg.962"/>
<dbReference type="PROSITE" id="PS51066">
    <property type="entry name" value="ZF_FPG_2"/>
    <property type="match status" value="1"/>
</dbReference>
<dbReference type="InterPro" id="IPR020629">
    <property type="entry name" value="FPG_Glyclase"/>
</dbReference>
<dbReference type="InterPro" id="IPR015886">
    <property type="entry name" value="H2TH_FPG"/>
</dbReference>
<evidence type="ECO:0000256" key="11">
    <source>
        <dbReference type="ARBA" id="ARBA00023204"/>
    </source>
</evidence>
<evidence type="ECO:0000313" key="19">
    <source>
        <dbReference type="EMBL" id="KKQ48698.1"/>
    </source>
</evidence>
<reference evidence="19 20" key="1">
    <citation type="journal article" date="2015" name="Nature">
        <title>rRNA introns, odd ribosomes, and small enigmatic genomes across a large radiation of phyla.</title>
        <authorList>
            <person name="Brown C.T."/>
            <person name="Hug L.A."/>
            <person name="Thomas B.C."/>
            <person name="Sharon I."/>
            <person name="Castelle C.J."/>
            <person name="Singh A."/>
            <person name="Wilkins M.J."/>
            <person name="Williams K.H."/>
            <person name="Banfield J.F."/>
        </authorList>
    </citation>
    <scope>NUCLEOTIDE SEQUENCE [LARGE SCALE GENOMIC DNA]</scope>
</reference>
<keyword evidence="12" id="KW-0456">Lyase</keyword>
<sequence>MPELPEVEVVKLFLEQKLFHKTISKLEILNPKSFIGNPKLAEKQKIVKLSRVGKQLSIYLANELILLVHLKMTGQLIYQGHVLGHPTKESTLPMPAKSTRLIFTFTDNSKLYFNDQRKFGWVKLLTPSELKKSQINLGLDIFDPLFSPKYLFQQLQRSGRPVKAVLLDQHFFAGIGNIYANDALFLAGIHPQTSSNKITQKQAKSIHKFIIKIMKQSVLAGGSTARDHKYLRPDGTAGKNQFFFQVYERKGEPCLNCGTKIKYQKLAGRGTFFCPKCQLL</sequence>
<dbReference type="InterPro" id="IPR010979">
    <property type="entry name" value="Ribosomal_uS13-like_H2TH"/>
</dbReference>
<dbReference type="Pfam" id="PF01149">
    <property type="entry name" value="Fapy_DNA_glyco"/>
    <property type="match status" value="1"/>
</dbReference>
<keyword evidence="13" id="KW-0511">Multifunctional enzyme</keyword>
<dbReference type="SUPFAM" id="SSF81624">
    <property type="entry name" value="N-terminal domain of MutM-like DNA repair proteins"/>
    <property type="match status" value="1"/>
</dbReference>
<dbReference type="SUPFAM" id="SSF46946">
    <property type="entry name" value="S13-like H2TH domain"/>
    <property type="match status" value="1"/>
</dbReference>
<evidence type="ECO:0000259" key="17">
    <source>
        <dbReference type="PROSITE" id="PS51066"/>
    </source>
</evidence>
<evidence type="ECO:0000256" key="1">
    <source>
        <dbReference type="ARBA" id="ARBA00001668"/>
    </source>
</evidence>
<dbReference type="SMART" id="SM00898">
    <property type="entry name" value="Fapy_DNA_glyco"/>
    <property type="match status" value="1"/>
</dbReference>
<evidence type="ECO:0000256" key="4">
    <source>
        <dbReference type="ARBA" id="ARBA00011245"/>
    </source>
</evidence>
<evidence type="ECO:0000256" key="8">
    <source>
        <dbReference type="ARBA" id="ARBA00022801"/>
    </source>
</evidence>
<dbReference type="PANTHER" id="PTHR22993">
    <property type="entry name" value="FORMAMIDOPYRIMIDINE-DNA GLYCOSYLASE"/>
    <property type="match status" value="1"/>
</dbReference>
<dbReference type="PANTHER" id="PTHR22993:SF9">
    <property type="entry name" value="FORMAMIDOPYRIMIDINE-DNA GLYCOSYLASE"/>
    <property type="match status" value="1"/>
</dbReference>
<dbReference type="Pfam" id="PF06827">
    <property type="entry name" value="zf-FPG_IleRS"/>
    <property type="match status" value="1"/>
</dbReference>
<evidence type="ECO:0000313" key="20">
    <source>
        <dbReference type="Proteomes" id="UP000034231"/>
    </source>
</evidence>
<dbReference type="GO" id="GO:0006284">
    <property type="term" value="P:base-excision repair"/>
    <property type="evidence" value="ECO:0007669"/>
    <property type="project" value="InterPro"/>
</dbReference>
<comment type="catalytic activity">
    <reaction evidence="1">
        <text>Hydrolysis of DNA containing ring-opened 7-methylguanine residues, releasing 2,6-diamino-4-hydroxy-5-(N-methyl)formamidopyrimidine.</text>
        <dbReference type="EC" id="3.2.2.23"/>
    </reaction>
</comment>
<comment type="caution">
    <text evidence="19">The sequence shown here is derived from an EMBL/GenBank/DDBJ whole genome shotgun (WGS) entry which is preliminary data.</text>
</comment>
<comment type="cofactor">
    <cofactor evidence="2">
        <name>Zn(2+)</name>
        <dbReference type="ChEBI" id="CHEBI:29105"/>
    </cofactor>
</comment>
<dbReference type="InterPro" id="IPR015887">
    <property type="entry name" value="DNA_glyclase_Znf_dom_DNA_BS"/>
</dbReference>
<dbReference type="AlphaFoldDB" id="A0A0G0I035"/>
<proteinExistence type="inferred from homology"/>
<comment type="subunit">
    <text evidence="4">Monomer.</text>
</comment>
<dbReference type="SMART" id="SM01232">
    <property type="entry name" value="H2TH"/>
    <property type="match status" value="1"/>
</dbReference>
<dbReference type="InterPro" id="IPR035937">
    <property type="entry name" value="FPG_N"/>
</dbReference>
<keyword evidence="14" id="KW-0326">Glycosidase</keyword>
<dbReference type="PROSITE" id="PS51068">
    <property type="entry name" value="FPG_CAT"/>
    <property type="match status" value="1"/>
</dbReference>
<organism evidence="19 20">
    <name type="scientific">Candidatus Shapirobacteria bacterium GW2011_GWE1_38_10</name>
    <dbReference type="NCBI Taxonomy" id="1618488"/>
    <lineage>
        <taxon>Bacteria</taxon>
        <taxon>Candidatus Shapironibacteriota</taxon>
    </lineage>
</organism>
<dbReference type="InterPro" id="IPR000214">
    <property type="entry name" value="Znf_DNA_glyclase/AP_lyase"/>
</dbReference>
<dbReference type="Pfam" id="PF06831">
    <property type="entry name" value="H2TH"/>
    <property type="match status" value="1"/>
</dbReference>
<dbReference type="SUPFAM" id="SSF57716">
    <property type="entry name" value="Glucocorticoid receptor-like (DNA-binding domain)"/>
    <property type="match status" value="1"/>
</dbReference>
<evidence type="ECO:0000256" key="15">
    <source>
        <dbReference type="ARBA" id="ARBA00044632"/>
    </source>
</evidence>
<protein>
    <submittedName>
        <fullName evidence="19">Formamidopyrimidine-DNA glycosylase</fullName>
    </submittedName>
</protein>
<dbReference type="Gene3D" id="3.20.190.10">
    <property type="entry name" value="MutM-like, N-terminal"/>
    <property type="match status" value="1"/>
</dbReference>
<evidence type="ECO:0000256" key="16">
    <source>
        <dbReference type="PROSITE-ProRule" id="PRU00391"/>
    </source>
</evidence>
<feature type="domain" description="FPG-type" evidence="17">
    <location>
        <begin position="245"/>
        <end position="279"/>
    </location>
</feature>
<dbReference type="GO" id="GO:0034039">
    <property type="term" value="F:8-oxo-7,8-dihydroguanine DNA N-glycosylase activity"/>
    <property type="evidence" value="ECO:0007669"/>
    <property type="project" value="TreeGrafter"/>
</dbReference>
<accession>A0A0G0I035</accession>
<dbReference type="PROSITE" id="PS01242">
    <property type="entry name" value="ZF_FPG_1"/>
    <property type="match status" value="1"/>
</dbReference>
<evidence type="ECO:0000256" key="6">
    <source>
        <dbReference type="ARBA" id="ARBA00022763"/>
    </source>
</evidence>
<dbReference type="FunFam" id="1.10.8.50:FF:000003">
    <property type="entry name" value="Formamidopyrimidine-DNA glycosylase"/>
    <property type="match status" value="1"/>
</dbReference>
<evidence type="ECO:0000256" key="14">
    <source>
        <dbReference type="ARBA" id="ARBA00023295"/>
    </source>
</evidence>
<keyword evidence="8" id="KW-0378">Hydrolase</keyword>
<dbReference type="EMBL" id="LBTX01000026">
    <property type="protein sequence ID" value="KKQ48698.1"/>
    <property type="molecule type" value="Genomic_DNA"/>
</dbReference>
<evidence type="ECO:0000256" key="10">
    <source>
        <dbReference type="ARBA" id="ARBA00023125"/>
    </source>
</evidence>
<dbReference type="NCBIfam" id="NF002211">
    <property type="entry name" value="PRK01103.1"/>
    <property type="match status" value="1"/>
</dbReference>
<evidence type="ECO:0000256" key="3">
    <source>
        <dbReference type="ARBA" id="ARBA00009409"/>
    </source>
</evidence>
<evidence type="ECO:0000256" key="5">
    <source>
        <dbReference type="ARBA" id="ARBA00022723"/>
    </source>
</evidence>
<dbReference type="GO" id="GO:0003684">
    <property type="term" value="F:damaged DNA binding"/>
    <property type="evidence" value="ECO:0007669"/>
    <property type="project" value="InterPro"/>
</dbReference>
<dbReference type="Proteomes" id="UP000034231">
    <property type="component" value="Unassembled WGS sequence"/>
</dbReference>
<feature type="domain" description="Formamidopyrimidine-DNA glycosylase catalytic" evidence="18">
    <location>
        <begin position="2"/>
        <end position="120"/>
    </location>
</feature>
<evidence type="ECO:0000256" key="9">
    <source>
        <dbReference type="ARBA" id="ARBA00022833"/>
    </source>
</evidence>
<evidence type="ECO:0000256" key="13">
    <source>
        <dbReference type="ARBA" id="ARBA00023268"/>
    </source>
</evidence>
<keyword evidence="11" id="KW-0234">DNA repair</keyword>
<evidence type="ECO:0000256" key="12">
    <source>
        <dbReference type="ARBA" id="ARBA00023239"/>
    </source>
</evidence>
<dbReference type="NCBIfam" id="TIGR00577">
    <property type="entry name" value="fpg"/>
    <property type="match status" value="1"/>
</dbReference>
<dbReference type="InterPro" id="IPR010663">
    <property type="entry name" value="Znf_FPG/IleRS"/>
</dbReference>